<feature type="compositionally biased region" description="Low complexity" evidence="19">
    <location>
        <begin position="1951"/>
        <end position="1968"/>
    </location>
</feature>
<keyword evidence="7" id="KW-0007">Acetylation</keyword>
<proteinExistence type="predicted"/>
<evidence type="ECO:0000256" key="15">
    <source>
        <dbReference type="ARBA" id="ARBA00068512"/>
    </source>
</evidence>
<dbReference type="OrthoDB" id="10265969at2759"/>
<feature type="compositionally biased region" description="Gly residues" evidence="19">
    <location>
        <begin position="15"/>
        <end position="31"/>
    </location>
</feature>
<dbReference type="GO" id="GO:0005730">
    <property type="term" value="C:nucleolus"/>
    <property type="evidence" value="ECO:0007669"/>
    <property type="project" value="UniProtKB-SubCell"/>
</dbReference>
<feature type="compositionally biased region" description="Low complexity" evidence="19">
    <location>
        <begin position="261"/>
        <end position="272"/>
    </location>
</feature>
<keyword evidence="12 18" id="KW-0539">Nucleus</keyword>
<feature type="region of interest" description="Disordered" evidence="19">
    <location>
        <begin position="438"/>
        <end position="470"/>
    </location>
</feature>
<feature type="compositionally biased region" description="Low complexity" evidence="19">
    <location>
        <begin position="459"/>
        <end position="469"/>
    </location>
</feature>
<dbReference type="InterPro" id="IPR036600">
    <property type="entry name" value="PAH_sf"/>
</dbReference>
<dbReference type="FunFam" id="1.20.1160.11:FF:000001">
    <property type="entry name" value="Paired amphipathic helix protein Sin3"/>
    <property type="match status" value="1"/>
</dbReference>
<reference evidence="21" key="2">
    <citation type="submission" date="2020-05" db="UniProtKB">
        <authorList>
            <consortium name="EnsemblMetazoa"/>
        </authorList>
    </citation>
    <scope>IDENTIFICATION</scope>
    <source>
        <strain evidence="21">USDA</strain>
    </source>
</reference>
<name>A0A1I8P2A5_STOCA</name>
<gene>
    <name evidence="21" type="primary">106096081</name>
</gene>
<dbReference type="GO" id="GO:0070822">
    <property type="term" value="C:Sin3-type complex"/>
    <property type="evidence" value="ECO:0007669"/>
    <property type="project" value="TreeGrafter"/>
</dbReference>
<evidence type="ECO:0000256" key="4">
    <source>
        <dbReference type="ARBA" id="ARBA00022553"/>
    </source>
</evidence>
<evidence type="ECO:0000256" key="16">
    <source>
        <dbReference type="ARBA" id="ARBA00075105"/>
    </source>
</evidence>
<keyword evidence="11" id="KW-0804">Transcription</keyword>
<dbReference type="InterPro" id="IPR013194">
    <property type="entry name" value="HDAC_interact_dom"/>
</dbReference>
<organism evidence="21 22">
    <name type="scientific">Stomoxys calcitrans</name>
    <name type="common">Stable fly</name>
    <name type="synonym">Conops calcitrans</name>
    <dbReference type="NCBI Taxonomy" id="35570"/>
    <lineage>
        <taxon>Eukaryota</taxon>
        <taxon>Metazoa</taxon>
        <taxon>Ecdysozoa</taxon>
        <taxon>Arthropoda</taxon>
        <taxon>Hexapoda</taxon>
        <taxon>Insecta</taxon>
        <taxon>Pterygota</taxon>
        <taxon>Neoptera</taxon>
        <taxon>Endopterygota</taxon>
        <taxon>Diptera</taxon>
        <taxon>Brachycera</taxon>
        <taxon>Muscomorpha</taxon>
        <taxon>Muscoidea</taxon>
        <taxon>Muscidae</taxon>
        <taxon>Stomoxys</taxon>
    </lineage>
</organism>
<dbReference type="SUPFAM" id="SSF47762">
    <property type="entry name" value="PAH2 domain"/>
    <property type="match status" value="3"/>
</dbReference>
<dbReference type="FunFam" id="1.20.1160.11:FF:000004">
    <property type="entry name" value="Paired amphipathic helix protein Sin3a"/>
    <property type="match status" value="1"/>
</dbReference>
<evidence type="ECO:0000256" key="8">
    <source>
        <dbReference type="ARBA" id="ARBA00023015"/>
    </source>
</evidence>
<keyword evidence="3" id="KW-1017">Isopeptide bond</keyword>
<evidence type="ECO:0000256" key="12">
    <source>
        <dbReference type="ARBA" id="ARBA00023242"/>
    </source>
</evidence>
<feature type="compositionally biased region" description="Low complexity" evidence="19">
    <location>
        <begin position="232"/>
        <end position="254"/>
    </location>
</feature>
<keyword evidence="22" id="KW-1185">Reference proteome</keyword>
<dbReference type="Pfam" id="PF16879">
    <property type="entry name" value="Sin3a_C"/>
    <property type="match status" value="1"/>
</dbReference>
<accession>A0A1I8P2A5</accession>
<feature type="region of interest" description="Disordered" evidence="19">
    <location>
        <begin position="1032"/>
        <end position="1059"/>
    </location>
</feature>
<evidence type="ECO:0000256" key="6">
    <source>
        <dbReference type="ARBA" id="ARBA00022843"/>
    </source>
</evidence>
<dbReference type="SMART" id="SM00761">
    <property type="entry name" value="HDAC_interact"/>
    <property type="match status" value="1"/>
</dbReference>
<evidence type="ECO:0000256" key="11">
    <source>
        <dbReference type="ARBA" id="ARBA00023163"/>
    </source>
</evidence>
<evidence type="ECO:0000256" key="3">
    <source>
        <dbReference type="ARBA" id="ARBA00022499"/>
    </source>
</evidence>
<feature type="compositionally biased region" description="Low complexity" evidence="19">
    <location>
        <begin position="438"/>
        <end position="448"/>
    </location>
</feature>
<feature type="region of interest" description="Disordered" evidence="19">
    <location>
        <begin position="1942"/>
        <end position="1971"/>
    </location>
</feature>
<evidence type="ECO:0000256" key="14">
    <source>
        <dbReference type="ARBA" id="ARBA00061761"/>
    </source>
</evidence>
<dbReference type="GO" id="GO:0003714">
    <property type="term" value="F:transcription corepressor activity"/>
    <property type="evidence" value="ECO:0007669"/>
    <property type="project" value="InterPro"/>
</dbReference>
<sequence length="2268" mass="240819">MMKRTREEVQYGARPGPGGVGGSGGGGGGGSAAGGNVVTAGSASVTTGAINIGTMVPGTHATAGGTTLSVGLGTGNIATAGSIAHHRILTPQHGGAQTIAYLPSTTPVTATNLKTSSGGIVADSSAGGNNDGNATTVGSGVGSRITQLGGNTVVTSGGGGPGAGGNANTIVQQQAVQYSTSYNVSSIPTGGTLKTGPDGAVQIHVTGGAAGTVPIVANPTVPQTTNSVRQRTISGTTQSSNISSSSQTMVQQQATGGGQGTTISSGPSSTPQPGQPGAPPRLKVEDALSYLDQVKYQYADQPQIYNNFLDIMKEFKSHCIDTPGVIQRVSTLFKGHTELIYGFNMFLPPGYKIEIHSDELGCSVPVVSMPSPPGSAPGSGTTVHAVSGTAMNIGHKIGSNSGSTPVQHQLQTGTTAGAVNLMTHGGTSLSQTTIHALQPPAQQSPSPAAGGGHTPTHVPPHASASPAPAQVTVASVNAVPPSNMPQNYSRDRDRSVAMAAAAAAAANIAPTPGGIVVGGPPTPNSLNEMGPQTGAQGHHNLLHMSQAHQSMMMGEAAPTPGAAPQQPVEFNHAITYVNKIKLRFQNQPEKYKKFLEILHTYQKEQKVIKEGSTGVNQGKTLTEQEVYTQVAKLFGQDEDLLREFGQFLPDATNHQAQQYMTKSHNDHKRATTAALSGGAHITMSPAGGAPAAGSPLHLSSGATLSQINTTAHAAALAAVNTSVSLKSSYNNAQQNHIINSARGNDASGGGGAPPVGGVSVSSANDIMYDKDFRGNVHVNLHHQSAGSHHIAGGGNTATGNLRGGTFDSKDSHRSNHHASVVTGTQKYLSHHHHTHNQATGQANMSHNMANMGSGISKKSPSYSGLPSSITPGGMPPHMTGGSTNVSSLNYAPSPANSYHNQMTHAGSRRHAVDDVGGVGGLGVPPTKRHKPICRDISFSEASRKCSIQDAAFFDKVRKSLRNPEVYENFLRCLTLYTQEIVSKTELLTLVTPFLSKFPELFRWFTDFLGPPISQVTGSTCHTGGHLEGIPLQGAQRHGGVNSNSGPSAHGGLGDRQNSLQNTDHHQEIDLASCKRLGASYCALPQTTIPKKCSGRTPLCREVLNDKWVSFPTWASEDSTFVTSRKTQFEETIYRNIHRTEDERFELDVVIETNSATIRVLEGVQKKMSRMSPEDLARYHLDDYLGGTSQTIHQRAIYRIYGEKAGEIIQGLKKNPSVAVPIVLKRLKVKEEEWRDAQKNFNKQWREQNEKYYLKSLDHQSINFKPNDMKALRSKSLFNEIETLYDERHDQEDENGEPISGPHLTLPYKDKTILDDAANLLIHHVKRQTGIQKQEKTKIKHILRQFVPDLFFSTRQPLSDDEREDVFPFLLDDNDKMDVDSTPCKQDKNKIGVSTLLSASSTSSPPATTLATSTSAATTAGAAVPAIKTEAEALDSKDAISSIANNALLAEAASATNNGNTNNSSSLPTSAITVPTAASLTAAATTAGVGAIDKGSDAKSGVVDSSKELNTAVVNSLTTSTASTTLSSGDTAAVSSSTSAATMITSDLSTNLVNCDSKINSAETTSFATTVCTAVSTAATNALSLSTSTAVSAAISTSTPSSSSTGTAAADSIKTEIKQEDEEMPSTDILVPPHAISKHLDEAYTLFFANNNWYLFFRLHAILCERLRAMYERAQIIAAEEEKYKQNRRENIAQALRLKPKPEVAVEDYYPTFLDMLKNVLDGNMDSNTFEDQMREMFGIHAYISFTLDKVVSNAVRQLQNCVTERTALECVELYHHEQKKGAAGGLCRNAHKTFNAEMQYQHKAEEILHEENCFKIYIYKIDCRVTIELLDTDSDDMTEREKPVNKVKSWSKYVDRLANPSSANNSHNTTNANSPNSNNNNNSTSNMDASINNEIKSERWDEDGLDLHLPRKPRFLQRNKRSACLRAEQMRLMQERKARFTNAATGGGGSYSTATTTSDSTGGATSGSPADMTAADLNSFWNKRPPERLGNASLVCPGGETYIINDRDEIKLNASGRQVFVINKNLKFFKLDSVRKAKMCHLRITQSKFKRFQHFAQSWLSAHVSPEQQQQCNEWLLGNNINNITNSGGGGCSGSAATTNSWSMPKTKVIIQNDLKKTPYRPYHRYKVSSIGGAVPAAVGTINITNEQCVSTGGCGTANLMASSSYNSTPSAMPASTTLTSTSTSGINLNTLANVTALNVAASLNSNDAAATTMGGSNTNNTNVVTSSANVATNLVTTAGPHCNSVAGLSQTTAAVAQEPAQVRPMES</sequence>
<dbReference type="Proteomes" id="UP000095300">
    <property type="component" value="Unassembled WGS sequence"/>
</dbReference>
<evidence type="ECO:0000313" key="22">
    <source>
        <dbReference type="Proteomes" id="UP000095300"/>
    </source>
</evidence>
<dbReference type="PANTHER" id="PTHR12346:SF0">
    <property type="entry name" value="SIN3A, ISOFORM G"/>
    <property type="match status" value="1"/>
</dbReference>
<feature type="domain" description="Histone deacetylase interacting" evidence="20">
    <location>
        <begin position="1072"/>
        <end position="1177"/>
    </location>
</feature>
<feature type="compositionally biased region" description="Low complexity" evidence="19">
    <location>
        <begin position="1858"/>
        <end position="1886"/>
    </location>
</feature>
<evidence type="ECO:0000256" key="13">
    <source>
        <dbReference type="ARBA" id="ARBA00056268"/>
    </source>
</evidence>
<evidence type="ECO:0000256" key="10">
    <source>
        <dbReference type="ARBA" id="ARBA00023108"/>
    </source>
</evidence>
<reference evidence="22" key="1">
    <citation type="submission" date="2015-05" db="EMBL/GenBank/DDBJ databases">
        <authorList>
            <person name="Wilson R.K."/>
            <person name="Warren W.C."/>
            <person name="Olafson P."/>
        </authorList>
    </citation>
    <scope>NUCLEOTIDE SEQUENCE [LARGE SCALE GENOMIC DNA]</scope>
    <source>
        <strain evidence="22">USDA</strain>
    </source>
</reference>
<dbReference type="STRING" id="35570.A0A1I8P2A5"/>
<dbReference type="InterPro" id="IPR039774">
    <property type="entry name" value="Sin3-like"/>
</dbReference>
<evidence type="ECO:0000256" key="1">
    <source>
        <dbReference type="ARBA" id="ARBA00004604"/>
    </source>
</evidence>
<dbReference type="Pfam" id="PF08295">
    <property type="entry name" value="Sin3_corepress"/>
    <property type="match status" value="1"/>
</dbReference>
<comment type="function">
    <text evidence="13">Acts as a transcriptional repressor. Corepressor for REST. Interacts with MXI1 to repress MYC responsive genes and antagonize MYC oncogenic activities. Also interacts with MXD1-MAX heterodimers to repress transcription by tethering SIN3A to DNA. Acts cooperatively with OGT to repress transcription in parallel with histone deacetylation. Involved in the control of the circadian rhythms. Required for the transcriptional repression of circadian target genes, such as PER1, mediated by the large PER complex through histone deacetylation. Cooperates with FOXK1 to regulate cell cycle progression probably by repressing cell cycle inhibitor genes expression. Required for cortical neuron differentiation and callosal axon elongation.</text>
</comment>
<keyword evidence="2" id="KW-0678">Repressor</keyword>
<dbReference type="Gene3D" id="1.20.1160.11">
    <property type="entry name" value="Paired amphipathic helix"/>
    <property type="match status" value="3"/>
</dbReference>
<evidence type="ECO:0000256" key="5">
    <source>
        <dbReference type="ARBA" id="ARBA00022737"/>
    </source>
</evidence>
<keyword evidence="6" id="KW-0832">Ubl conjugation</keyword>
<dbReference type="GO" id="GO:0000122">
    <property type="term" value="P:negative regulation of transcription by RNA polymerase II"/>
    <property type="evidence" value="ECO:0007669"/>
    <property type="project" value="TreeGrafter"/>
</dbReference>
<dbReference type="GO" id="GO:0048511">
    <property type="term" value="P:rhythmic process"/>
    <property type="evidence" value="ECO:0007669"/>
    <property type="project" value="UniProtKB-KW"/>
</dbReference>
<feature type="compositionally biased region" description="Polar residues" evidence="19">
    <location>
        <begin position="220"/>
        <end position="231"/>
    </location>
</feature>
<dbReference type="Pfam" id="PF02671">
    <property type="entry name" value="PAH"/>
    <property type="match status" value="3"/>
</dbReference>
<evidence type="ECO:0000256" key="18">
    <source>
        <dbReference type="PROSITE-ProRule" id="PRU00810"/>
    </source>
</evidence>
<evidence type="ECO:0000256" key="2">
    <source>
        <dbReference type="ARBA" id="ARBA00022491"/>
    </source>
</evidence>
<feature type="region of interest" description="Disordered" evidence="19">
    <location>
        <begin position="1"/>
        <end position="31"/>
    </location>
</feature>
<comment type="subunit">
    <text evidence="14">Interacts with ARID4B, BRMS1L, HCFC1, HDAC1, HDAC2, MXI1, SAP30L, SAP130, SFPQ and TOPORS. Interacts with OGT (via TPRs 1-6); the interaction mediates transcriptional repression in parallel with histone deacetylase. Interacts with BAZ2A, MXD1, MXD3, MXD4, MBD2, DACH1, NCOR1, NR4A2, REST, RLIM, SAP30, SETDB1, SMYD2, and SUDS3. Interacts with PHF12 in a complex composed of HDAC1, PHF12 and SAP30. Interacts with TET1; the interaction recruits SIN3A to gene promoters. The large PER complex involved in the histone deacetylation is composed of at least HDAC1, PER2, SFPQ and SIN3A. Interacts with KLF11. Interacts with PPHLN1. Found in a complex with YY1, GON4L and HDAC1. Interacts (via PAH2) with FOXK1. Interacts with FOXK2. Found in a complex composed of at least SINHCAF, SIN3A, HDAC1, SAP30, RBBP4, OGT and TET1. Interacts with SINHCAF. Interacts with SPHK2.</text>
</comment>
<evidence type="ECO:0000313" key="21">
    <source>
        <dbReference type="EnsemblMetazoa" id="SCAU004207-PB"/>
    </source>
</evidence>
<keyword evidence="4" id="KW-0597">Phosphoprotein</keyword>
<dbReference type="InterPro" id="IPR031693">
    <property type="entry name" value="Sin3_C"/>
</dbReference>
<keyword evidence="5" id="KW-0677">Repeat</keyword>
<dbReference type="InterPro" id="IPR003822">
    <property type="entry name" value="PAH"/>
</dbReference>
<dbReference type="EnsemblMetazoa" id="SCAU004207-RA">
    <property type="protein sequence ID" value="SCAU004207-PA"/>
    <property type="gene ID" value="SCAU004207"/>
</dbReference>
<dbReference type="GO" id="GO:0061629">
    <property type="term" value="F:RNA polymerase II-specific DNA-binding transcription factor binding"/>
    <property type="evidence" value="ECO:0007669"/>
    <property type="project" value="UniProtKB-ARBA"/>
</dbReference>
<dbReference type="EnsemblMetazoa" id="SCAU004207-RB">
    <property type="protein sequence ID" value="SCAU004207-PB"/>
    <property type="gene ID" value="SCAU004207"/>
</dbReference>
<feature type="region of interest" description="Disordered" evidence="19">
    <location>
        <begin position="212"/>
        <end position="282"/>
    </location>
</feature>
<evidence type="ECO:0000256" key="17">
    <source>
        <dbReference type="ARBA" id="ARBA00081271"/>
    </source>
</evidence>
<evidence type="ECO:0000256" key="7">
    <source>
        <dbReference type="ARBA" id="ARBA00022990"/>
    </source>
</evidence>
<evidence type="ECO:0000259" key="20">
    <source>
        <dbReference type="SMART" id="SM00761"/>
    </source>
</evidence>
<dbReference type="EnsemblMetazoa" id="SCAU004207-RE">
    <property type="protein sequence ID" value="SCAU004207-PE"/>
    <property type="gene ID" value="SCAU004207"/>
</dbReference>
<evidence type="ECO:0000256" key="19">
    <source>
        <dbReference type="SAM" id="MobiDB-lite"/>
    </source>
</evidence>
<dbReference type="KEGG" id="scac:106096081"/>
<keyword evidence="8" id="KW-0805">Transcription regulation</keyword>
<evidence type="ECO:0000256" key="9">
    <source>
        <dbReference type="ARBA" id="ARBA00023054"/>
    </source>
</evidence>
<dbReference type="PANTHER" id="PTHR12346">
    <property type="entry name" value="SIN3B-RELATED"/>
    <property type="match status" value="1"/>
</dbReference>
<feature type="region of interest" description="Disordered" evidence="19">
    <location>
        <begin position="1858"/>
        <end position="1888"/>
    </location>
</feature>
<dbReference type="VEuPathDB" id="VectorBase:SCAU004207"/>
<comment type="subcellular location">
    <subcellularLocation>
        <location evidence="1">Nucleus</location>
        <location evidence="1">Nucleolus</location>
    </subcellularLocation>
</comment>
<keyword evidence="9" id="KW-0175">Coiled coil</keyword>
<protein>
    <recommendedName>
        <fullName evidence="15">Paired amphipathic helix protein Sin3a</fullName>
    </recommendedName>
    <alternativeName>
        <fullName evidence="16">Histone deacetylase complex subunit Sin3a</fullName>
    </alternativeName>
    <alternativeName>
        <fullName evidence="17">Transcriptional corepressor Sin3a</fullName>
    </alternativeName>
</protein>
<keyword evidence="10" id="KW-0090">Biological rhythms</keyword>
<dbReference type="PROSITE" id="PS51477">
    <property type="entry name" value="PAH"/>
    <property type="match status" value="3"/>
</dbReference>
<dbReference type="FunFam" id="1.20.1160.11:FF:000002">
    <property type="entry name" value="Paired amphipathic helix protein SIN3"/>
    <property type="match status" value="1"/>
</dbReference>